<comment type="subcellular location">
    <subcellularLocation>
        <location evidence="1">Cell membrane</location>
        <topology evidence="1">Multi-pass membrane protein</topology>
    </subcellularLocation>
</comment>
<keyword evidence="3 7" id="KW-0812">Transmembrane</keyword>
<feature type="domain" description="Threonine/serine exporter-like N-terminal" evidence="8">
    <location>
        <begin position="17"/>
        <end position="254"/>
    </location>
</feature>
<dbReference type="PANTHER" id="PTHR34390:SF2">
    <property type="entry name" value="SUCCINATE TRANSPORTER SUBUNIT YJJP-RELATED"/>
    <property type="match status" value="1"/>
</dbReference>
<keyword evidence="2" id="KW-1003">Cell membrane</keyword>
<feature type="transmembrane region" description="Helical" evidence="7">
    <location>
        <begin position="238"/>
        <end position="259"/>
    </location>
</feature>
<reference evidence="9" key="1">
    <citation type="submission" date="2019-04" db="EMBL/GenBank/DDBJ databases">
        <title>Evolution of Biomass-Degrading Anaerobic Consortia Revealed by Metagenomics.</title>
        <authorList>
            <person name="Peng X."/>
        </authorList>
    </citation>
    <scope>NUCLEOTIDE SEQUENCE</scope>
    <source>
        <strain evidence="9">SIG254</strain>
    </source>
</reference>
<name>A0A927W8T2_9CLOT</name>
<dbReference type="GO" id="GO:0015744">
    <property type="term" value="P:succinate transport"/>
    <property type="evidence" value="ECO:0007669"/>
    <property type="project" value="TreeGrafter"/>
</dbReference>
<evidence type="ECO:0000259" key="8">
    <source>
        <dbReference type="Pfam" id="PF06738"/>
    </source>
</evidence>
<dbReference type="InterPro" id="IPR050539">
    <property type="entry name" value="ThrE_Dicarb/AminoAcid_Exp"/>
</dbReference>
<evidence type="ECO:0000256" key="3">
    <source>
        <dbReference type="ARBA" id="ARBA00022692"/>
    </source>
</evidence>
<comment type="caution">
    <text evidence="9">The sequence shown here is derived from an EMBL/GenBank/DDBJ whole genome shotgun (WGS) entry which is preliminary data.</text>
</comment>
<comment type="similarity">
    <text evidence="6">Belongs to the ThrE exporter (TC 2.A.79) family.</text>
</comment>
<evidence type="ECO:0000256" key="2">
    <source>
        <dbReference type="ARBA" id="ARBA00022475"/>
    </source>
</evidence>
<dbReference type="GO" id="GO:0005886">
    <property type="term" value="C:plasma membrane"/>
    <property type="evidence" value="ECO:0007669"/>
    <property type="project" value="UniProtKB-SubCell"/>
</dbReference>
<sequence>MKENEITIEASKILSLSLDIGEHMLRVGGETNRVEDTIIRICKVYEIDRIDVFSIRSLIIATIKTSDEETLTQTRRIYSYGTDLSQLEKLNSLSRYICQTKPSFNEIKGKIQELSVSEPSIRWSSCLGYILASSGFSIFFGGNLIDAAAAAIIGILIFFIDTFIKRESINQLIYTFVCSIITGLAAILFTKIGIGANVDKIIIGDIMLLIPGIPLINSVRDMLCGDIIAGLLRLTESILIAIAIACGFAISLIILGGILQ</sequence>
<feature type="transmembrane region" description="Helical" evidence="7">
    <location>
        <begin position="127"/>
        <end position="160"/>
    </location>
</feature>
<keyword evidence="4 7" id="KW-1133">Transmembrane helix</keyword>
<evidence type="ECO:0000256" key="1">
    <source>
        <dbReference type="ARBA" id="ARBA00004651"/>
    </source>
</evidence>
<dbReference type="Pfam" id="PF06738">
    <property type="entry name" value="ThrE"/>
    <property type="match status" value="1"/>
</dbReference>
<feature type="transmembrane region" description="Helical" evidence="7">
    <location>
        <begin position="172"/>
        <end position="194"/>
    </location>
</feature>
<dbReference type="InterPro" id="IPR010619">
    <property type="entry name" value="ThrE-like_N"/>
</dbReference>
<proteinExistence type="inferred from homology"/>
<protein>
    <submittedName>
        <fullName evidence="9">Threonine/serine exporter family protein</fullName>
    </submittedName>
</protein>
<evidence type="ECO:0000313" key="9">
    <source>
        <dbReference type="EMBL" id="MBE6059283.1"/>
    </source>
</evidence>
<accession>A0A927W8T2</accession>
<evidence type="ECO:0000256" key="4">
    <source>
        <dbReference type="ARBA" id="ARBA00022989"/>
    </source>
</evidence>
<dbReference type="Proteomes" id="UP000768462">
    <property type="component" value="Unassembled WGS sequence"/>
</dbReference>
<gene>
    <name evidence="9" type="ORF">E7215_03790</name>
</gene>
<organism evidence="9 10">
    <name type="scientific">Clostridium sulfidigenes</name>
    <dbReference type="NCBI Taxonomy" id="318464"/>
    <lineage>
        <taxon>Bacteria</taxon>
        <taxon>Bacillati</taxon>
        <taxon>Bacillota</taxon>
        <taxon>Clostridia</taxon>
        <taxon>Eubacteriales</taxon>
        <taxon>Clostridiaceae</taxon>
        <taxon>Clostridium</taxon>
    </lineage>
</organism>
<evidence type="ECO:0000256" key="7">
    <source>
        <dbReference type="SAM" id="Phobius"/>
    </source>
</evidence>
<dbReference type="PANTHER" id="PTHR34390">
    <property type="entry name" value="UPF0442 PROTEIN YJJB-RELATED"/>
    <property type="match status" value="1"/>
</dbReference>
<dbReference type="GO" id="GO:0022857">
    <property type="term" value="F:transmembrane transporter activity"/>
    <property type="evidence" value="ECO:0007669"/>
    <property type="project" value="InterPro"/>
</dbReference>
<dbReference type="AlphaFoldDB" id="A0A927W8T2"/>
<evidence type="ECO:0000256" key="5">
    <source>
        <dbReference type="ARBA" id="ARBA00023136"/>
    </source>
</evidence>
<dbReference type="EMBL" id="SVCM01000044">
    <property type="protein sequence ID" value="MBE6059283.1"/>
    <property type="molecule type" value="Genomic_DNA"/>
</dbReference>
<keyword evidence="5 7" id="KW-0472">Membrane</keyword>
<evidence type="ECO:0000256" key="6">
    <source>
        <dbReference type="ARBA" id="ARBA00034125"/>
    </source>
</evidence>
<evidence type="ECO:0000313" key="10">
    <source>
        <dbReference type="Proteomes" id="UP000768462"/>
    </source>
</evidence>